<dbReference type="AlphaFoldDB" id="A0A2Z2NWV2"/>
<dbReference type="GO" id="GO:0005524">
    <property type="term" value="F:ATP binding"/>
    <property type="evidence" value="ECO:0007669"/>
    <property type="project" value="UniProtKB-KW"/>
</dbReference>
<evidence type="ECO:0000313" key="3">
    <source>
        <dbReference type="Proteomes" id="UP000250079"/>
    </source>
</evidence>
<dbReference type="PANTHER" id="PTHR15004:SF0">
    <property type="entry name" value="GLUTAMYL-TRNA(GLN) AMIDOTRANSFERASE SUBUNIT C, MITOCHONDRIAL"/>
    <property type="match status" value="1"/>
</dbReference>
<protein>
    <recommendedName>
        <fullName evidence="1">Aspartyl/glutamyl-tRNA(Asn/Gln) amidotransferase subunit C</fullName>
        <shortName evidence="1">Asp/Glu-ADT subunit C</shortName>
        <ecNumber evidence="1">6.3.5.-</ecNumber>
    </recommendedName>
</protein>
<comment type="similarity">
    <text evidence="1">Belongs to the GatC family.</text>
</comment>
<sequence length="95" mass="10366">MSLTTDDIKQIAHLARLGIDEEALTPLAADLSTMLELVEQLQAVDTDGVEPMAHPANATLLLRDDVVTETDQREQLQAPAPATQDGYFLVPRVIE</sequence>
<proteinExistence type="inferred from homology"/>
<comment type="catalytic activity">
    <reaction evidence="1">
        <text>L-aspartyl-tRNA(Asn) + L-glutamine + ATP + H2O = L-asparaginyl-tRNA(Asn) + L-glutamate + ADP + phosphate + 2 H(+)</text>
        <dbReference type="Rhea" id="RHEA:14513"/>
        <dbReference type="Rhea" id="RHEA-COMP:9674"/>
        <dbReference type="Rhea" id="RHEA-COMP:9677"/>
        <dbReference type="ChEBI" id="CHEBI:15377"/>
        <dbReference type="ChEBI" id="CHEBI:15378"/>
        <dbReference type="ChEBI" id="CHEBI:29985"/>
        <dbReference type="ChEBI" id="CHEBI:30616"/>
        <dbReference type="ChEBI" id="CHEBI:43474"/>
        <dbReference type="ChEBI" id="CHEBI:58359"/>
        <dbReference type="ChEBI" id="CHEBI:78515"/>
        <dbReference type="ChEBI" id="CHEBI:78516"/>
        <dbReference type="ChEBI" id="CHEBI:456216"/>
    </reaction>
</comment>
<keyword evidence="1" id="KW-0648">Protein biosynthesis</keyword>
<dbReference type="Pfam" id="PF02686">
    <property type="entry name" value="GatC"/>
    <property type="match status" value="1"/>
</dbReference>
<dbReference type="GO" id="GO:0070681">
    <property type="term" value="P:glutaminyl-tRNAGln biosynthesis via transamidation"/>
    <property type="evidence" value="ECO:0007669"/>
    <property type="project" value="TreeGrafter"/>
</dbReference>
<dbReference type="InterPro" id="IPR003837">
    <property type="entry name" value="GatC"/>
</dbReference>
<keyword evidence="1" id="KW-0067">ATP-binding</keyword>
<dbReference type="PANTHER" id="PTHR15004">
    <property type="entry name" value="GLUTAMYL-TRNA(GLN) AMIDOTRANSFERASE SUBUNIT C, MITOCHONDRIAL"/>
    <property type="match status" value="1"/>
</dbReference>
<comment type="subunit">
    <text evidence="1">Heterotrimer of A, B and C subunits.</text>
</comment>
<evidence type="ECO:0000256" key="1">
    <source>
        <dbReference type="HAMAP-Rule" id="MF_00122"/>
    </source>
</evidence>
<keyword evidence="1" id="KW-0547">Nucleotide-binding</keyword>
<dbReference type="GO" id="GO:0006412">
    <property type="term" value="P:translation"/>
    <property type="evidence" value="ECO:0007669"/>
    <property type="project" value="UniProtKB-UniRule"/>
</dbReference>
<comment type="function">
    <text evidence="1">Allows the formation of correctly charged Asn-tRNA(Asn) or Gln-tRNA(Gln) through the transamidation of misacylated Asp-tRNA(Asn) or Glu-tRNA(Gln) in organisms which lack either or both of asparaginyl-tRNA or glutaminyl-tRNA synthetases. The reaction takes place in the presence of glutamine and ATP through an activated phospho-Asp-tRNA(Asn) or phospho-Glu-tRNA(Gln).</text>
</comment>
<keyword evidence="2" id="KW-0808">Transferase</keyword>
<dbReference type="Gene3D" id="1.10.20.60">
    <property type="entry name" value="Glu-tRNAGln amidotransferase C subunit, N-terminal domain"/>
    <property type="match status" value="1"/>
</dbReference>
<comment type="catalytic activity">
    <reaction evidence="1">
        <text>L-glutamyl-tRNA(Gln) + L-glutamine + ATP + H2O = L-glutaminyl-tRNA(Gln) + L-glutamate + ADP + phosphate + H(+)</text>
        <dbReference type="Rhea" id="RHEA:17521"/>
        <dbReference type="Rhea" id="RHEA-COMP:9681"/>
        <dbReference type="Rhea" id="RHEA-COMP:9684"/>
        <dbReference type="ChEBI" id="CHEBI:15377"/>
        <dbReference type="ChEBI" id="CHEBI:15378"/>
        <dbReference type="ChEBI" id="CHEBI:29985"/>
        <dbReference type="ChEBI" id="CHEBI:30616"/>
        <dbReference type="ChEBI" id="CHEBI:43474"/>
        <dbReference type="ChEBI" id="CHEBI:58359"/>
        <dbReference type="ChEBI" id="CHEBI:78520"/>
        <dbReference type="ChEBI" id="CHEBI:78521"/>
        <dbReference type="ChEBI" id="CHEBI:456216"/>
    </reaction>
</comment>
<dbReference type="GO" id="GO:0050567">
    <property type="term" value="F:glutaminyl-tRNA synthase (glutamine-hydrolyzing) activity"/>
    <property type="evidence" value="ECO:0007669"/>
    <property type="project" value="UniProtKB-UniRule"/>
</dbReference>
<dbReference type="GO" id="GO:0016740">
    <property type="term" value="F:transferase activity"/>
    <property type="evidence" value="ECO:0007669"/>
    <property type="project" value="UniProtKB-KW"/>
</dbReference>
<accession>A0A2Z2NWV2</accession>
<organism evidence="2 3">
    <name type="scientific">Granulosicoccus antarcticus IMCC3135</name>
    <dbReference type="NCBI Taxonomy" id="1192854"/>
    <lineage>
        <taxon>Bacteria</taxon>
        <taxon>Pseudomonadati</taxon>
        <taxon>Pseudomonadota</taxon>
        <taxon>Gammaproteobacteria</taxon>
        <taxon>Chromatiales</taxon>
        <taxon>Granulosicoccaceae</taxon>
        <taxon>Granulosicoccus</taxon>
    </lineage>
</organism>
<gene>
    <name evidence="1 2" type="primary">gatC</name>
    <name evidence="2" type="ORF">IMCC3135_10615</name>
</gene>
<dbReference type="SUPFAM" id="SSF141000">
    <property type="entry name" value="Glu-tRNAGln amidotransferase C subunit"/>
    <property type="match status" value="1"/>
</dbReference>
<dbReference type="HAMAP" id="MF_00122">
    <property type="entry name" value="GatC"/>
    <property type="match status" value="1"/>
</dbReference>
<reference evidence="2 3" key="1">
    <citation type="submission" date="2016-12" db="EMBL/GenBank/DDBJ databases">
        <authorList>
            <person name="Song W.-J."/>
            <person name="Kurnit D.M."/>
        </authorList>
    </citation>
    <scope>NUCLEOTIDE SEQUENCE [LARGE SCALE GENOMIC DNA]</scope>
    <source>
        <strain evidence="2 3">IMCC3135</strain>
    </source>
</reference>
<dbReference type="NCBIfam" id="TIGR00135">
    <property type="entry name" value="gatC"/>
    <property type="match status" value="1"/>
</dbReference>
<keyword evidence="1 2" id="KW-0436">Ligase</keyword>
<keyword evidence="3" id="KW-1185">Reference proteome</keyword>
<dbReference type="Proteomes" id="UP000250079">
    <property type="component" value="Chromosome"/>
</dbReference>
<dbReference type="EC" id="6.3.5.-" evidence="1"/>
<dbReference type="RefSeq" id="WP_088917554.1">
    <property type="nucleotide sequence ID" value="NZ_CP018632.1"/>
</dbReference>
<dbReference type="KEGG" id="gai:IMCC3135_10615"/>
<dbReference type="InterPro" id="IPR036113">
    <property type="entry name" value="Asp/Glu-ADT_sf_sub_c"/>
</dbReference>
<dbReference type="GO" id="GO:0006450">
    <property type="term" value="P:regulation of translational fidelity"/>
    <property type="evidence" value="ECO:0007669"/>
    <property type="project" value="InterPro"/>
</dbReference>
<dbReference type="EMBL" id="CP018632">
    <property type="protein sequence ID" value="ASJ72217.1"/>
    <property type="molecule type" value="Genomic_DNA"/>
</dbReference>
<evidence type="ECO:0000313" key="2">
    <source>
        <dbReference type="EMBL" id="ASJ72217.1"/>
    </source>
</evidence>
<dbReference type="GO" id="GO:0050566">
    <property type="term" value="F:asparaginyl-tRNA synthase (glutamine-hydrolyzing) activity"/>
    <property type="evidence" value="ECO:0007669"/>
    <property type="project" value="RHEA"/>
</dbReference>
<name>A0A2Z2NWV2_9GAMM</name>
<dbReference type="OrthoDB" id="9794326at2"/>